<dbReference type="RefSeq" id="WP_205180053.1">
    <property type="nucleotide sequence ID" value="NZ_JAFBFH010000033.1"/>
</dbReference>
<dbReference type="PROSITE" id="PS00571">
    <property type="entry name" value="AMIDASES"/>
    <property type="match status" value="1"/>
</dbReference>
<reference evidence="2 3" key="1">
    <citation type="submission" date="2021-01" db="EMBL/GenBank/DDBJ databases">
        <title>Genomic Encyclopedia of Type Strains, Phase IV (KMG-IV): sequencing the most valuable type-strain genomes for metagenomic binning, comparative biology and taxonomic classification.</title>
        <authorList>
            <person name="Goeker M."/>
        </authorList>
    </citation>
    <scope>NUCLEOTIDE SEQUENCE [LARGE SCALE GENOMIC DNA]</scope>
    <source>
        <strain evidence="2 3">DSM 105453</strain>
    </source>
</reference>
<comment type="caution">
    <text evidence="2">The sequence shown here is derived from an EMBL/GenBank/DDBJ whole genome shotgun (WGS) entry which is preliminary data.</text>
</comment>
<evidence type="ECO:0000313" key="2">
    <source>
        <dbReference type="EMBL" id="MBM7716829.1"/>
    </source>
</evidence>
<proteinExistence type="predicted"/>
<dbReference type="Gene3D" id="3.90.1300.10">
    <property type="entry name" value="Amidase signature (AS) domain"/>
    <property type="match status" value="1"/>
</dbReference>
<dbReference type="EC" id="6.3.5.7" evidence="2"/>
<dbReference type="PANTHER" id="PTHR11895">
    <property type="entry name" value="TRANSAMIDASE"/>
    <property type="match status" value="1"/>
</dbReference>
<name>A0ABS2RCC9_9BACI</name>
<feature type="domain" description="Amidase" evidence="1">
    <location>
        <begin position="19"/>
        <end position="441"/>
    </location>
</feature>
<accession>A0ABS2RCC9</accession>
<dbReference type="SUPFAM" id="SSF75304">
    <property type="entry name" value="Amidase signature (AS) enzymes"/>
    <property type="match status" value="1"/>
</dbReference>
<dbReference type="InterPro" id="IPR036928">
    <property type="entry name" value="AS_sf"/>
</dbReference>
<keyword evidence="2" id="KW-0436">Ligase</keyword>
<dbReference type="PANTHER" id="PTHR11895:SF176">
    <property type="entry name" value="AMIDASE AMID-RELATED"/>
    <property type="match status" value="1"/>
</dbReference>
<dbReference type="GO" id="GO:0050566">
    <property type="term" value="F:asparaginyl-tRNA synthase (glutamine-hydrolyzing) activity"/>
    <property type="evidence" value="ECO:0007669"/>
    <property type="project" value="UniProtKB-EC"/>
</dbReference>
<organism evidence="2 3">
    <name type="scientific">Siminovitchia thermophila</name>
    <dbReference type="NCBI Taxonomy" id="1245522"/>
    <lineage>
        <taxon>Bacteria</taxon>
        <taxon>Bacillati</taxon>
        <taxon>Bacillota</taxon>
        <taxon>Bacilli</taxon>
        <taxon>Bacillales</taxon>
        <taxon>Bacillaceae</taxon>
        <taxon>Siminovitchia</taxon>
    </lineage>
</organism>
<protein>
    <submittedName>
        <fullName evidence="2">Aspartyl-tRNA(Asn)/glutamyl-tRNA(Gln) amidotransferase subunit A</fullName>
        <ecNumber evidence="2">6.3.5.6</ecNumber>
        <ecNumber evidence="2">6.3.5.7</ecNumber>
    </submittedName>
</protein>
<evidence type="ECO:0000259" key="1">
    <source>
        <dbReference type="Pfam" id="PF01425"/>
    </source>
</evidence>
<sequence length="465" mass="50848">MDILSISKLMKKKELSPVELVKETLHKIAIENPKCNAFITVAEEESLQTAKKLEQELLSGKIRSPLHGIPIAIKDLIFTKGIRTTMGSKLYEQFIPDTDATVVQKLKDAGAVIIGKTNTHEFAYGPIGDRSYFGPCRNPHHLDKITGGSSSGSGAAVASGMVTGALGTDTGGSIRIPSSACGIVGMKPTFGLVSKKGSFPLAYTLDHIGPMTKNIKDNALLLNVIAGYDSEDPYSLKMEKKDYSSLIGQDVKGKTLGIPSYYFDFIAEEVHAEVIHCIHMYEELGVIIKKVDIPILDKIAIAQSITIQSEAAAVHEDTIQNHKGDVDDEVFERLVASQAIKGYEYVQSQVERSQLIAEYNQVFDDVDVLLTPTLPILPTNIGQREVQIQGQTEAVRHALLRLTSPTNYTGNPSLSLPCGLSMHNLPIGVQFIAKHGDEAELYQFGYALEQSGLYQDRFQDAFPQK</sequence>
<evidence type="ECO:0000313" key="3">
    <source>
        <dbReference type="Proteomes" id="UP000823485"/>
    </source>
</evidence>
<dbReference type="GO" id="GO:0050567">
    <property type="term" value="F:glutaminyl-tRNA synthase (glutamine-hydrolyzing) activity"/>
    <property type="evidence" value="ECO:0007669"/>
    <property type="project" value="UniProtKB-EC"/>
</dbReference>
<dbReference type="InterPro" id="IPR000120">
    <property type="entry name" value="Amidase"/>
</dbReference>
<gene>
    <name evidence="2" type="ORF">JOC94_003853</name>
</gene>
<dbReference type="EC" id="6.3.5.6" evidence="2"/>
<dbReference type="InterPro" id="IPR023631">
    <property type="entry name" value="Amidase_dom"/>
</dbReference>
<dbReference type="Proteomes" id="UP000823485">
    <property type="component" value="Unassembled WGS sequence"/>
</dbReference>
<dbReference type="InterPro" id="IPR020556">
    <property type="entry name" value="Amidase_CS"/>
</dbReference>
<dbReference type="Pfam" id="PF01425">
    <property type="entry name" value="Amidase"/>
    <property type="match status" value="1"/>
</dbReference>
<dbReference type="EMBL" id="JAFBFH010000033">
    <property type="protein sequence ID" value="MBM7716829.1"/>
    <property type="molecule type" value="Genomic_DNA"/>
</dbReference>
<keyword evidence="3" id="KW-1185">Reference proteome</keyword>